<name>A0A845MD65_9PROT</name>
<dbReference type="PANTHER" id="PTHR47572:SF4">
    <property type="entry name" value="LACTONASE DRP35"/>
    <property type="match status" value="1"/>
</dbReference>
<sequence>MMSLAEIGRVGSGLNRPECVLTTANGRIYTADWRGGVAVTETDGSSWWLLPDEPGFDLRPNGICLMPDGAFLIAHLGDTDGGLYRIAEDGRTTALCTEVDGVPLPPSNYVHLDKKGRIWATISTRHIPRSLGYNQSVRDGFVILIEKGQARIVADNLGYTNECLVHPDGTRLFVNETFSRQLVSFDISENGDLSNKTVIQEFVHGTYPDGMTFDEKGGIWITSIVSNRVIRIAPDGRSEVILEDCRPEHLDWVEEAFLSGQMGRPHLDNAQSEKLKNISSLAFGGADLSTGYLGCLLDDCVYRFKSPVKGYAPVHWQFEGPKRHG</sequence>
<gene>
    <name evidence="3" type="ORF">GQF03_02205</name>
</gene>
<organism evidence="3 4">
    <name type="scientific">Sneathiella chungangensis</name>
    <dbReference type="NCBI Taxonomy" id="1418234"/>
    <lineage>
        <taxon>Bacteria</taxon>
        <taxon>Pseudomonadati</taxon>
        <taxon>Pseudomonadota</taxon>
        <taxon>Alphaproteobacteria</taxon>
        <taxon>Sneathiellales</taxon>
        <taxon>Sneathiellaceae</taxon>
        <taxon>Sneathiella</taxon>
    </lineage>
</organism>
<evidence type="ECO:0000256" key="1">
    <source>
        <dbReference type="ARBA" id="ARBA00022801"/>
    </source>
</evidence>
<dbReference type="RefSeq" id="WP_161337552.1">
    <property type="nucleotide sequence ID" value="NZ_JBHSDG010000002.1"/>
</dbReference>
<accession>A0A845MD65</accession>
<evidence type="ECO:0000313" key="3">
    <source>
        <dbReference type="EMBL" id="MZR21137.1"/>
    </source>
</evidence>
<evidence type="ECO:0000313" key="4">
    <source>
        <dbReference type="Proteomes" id="UP000445696"/>
    </source>
</evidence>
<keyword evidence="4" id="KW-1185">Reference proteome</keyword>
<comment type="caution">
    <text evidence="3">The sequence shown here is derived from an EMBL/GenBank/DDBJ whole genome shotgun (WGS) entry which is preliminary data.</text>
</comment>
<dbReference type="GO" id="GO:0016787">
    <property type="term" value="F:hydrolase activity"/>
    <property type="evidence" value="ECO:0007669"/>
    <property type="project" value="UniProtKB-KW"/>
</dbReference>
<protein>
    <submittedName>
        <fullName evidence="3">Gluconolactonase</fullName>
    </submittedName>
</protein>
<dbReference type="PANTHER" id="PTHR47572">
    <property type="entry name" value="LIPOPROTEIN-RELATED"/>
    <property type="match status" value="1"/>
</dbReference>
<proteinExistence type="predicted"/>
<dbReference type="InterPro" id="IPR051262">
    <property type="entry name" value="SMP-30/CGR1_Lactonase"/>
</dbReference>
<dbReference type="InterPro" id="IPR013658">
    <property type="entry name" value="SGL"/>
</dbReference>
<feature type="domain" description="SMP-30/Gluconolactonase/LRE-like region" evidence="2">
    <location>
        <begin position="67"/>
        <end position="237"/>
    </location>
</feature>
<dbReference type="OrthoDB" id="241638at2"/>
<dbReference type="Proteomes" id="UP000445696">
    <property type="component" value="Unassembled WGS sequence"/>
</dbReference>
<dbReference type="Gene3D" id="2.120.10.30">
    <property type="entry name" value="TolB, C-terminal domain"/>
    <property type="match status" value="1"/>
</dbReference>
<dbReference type="SUPFAM" id="SSF63829">
    <property type="entry name" value="Calcium-dependent phosphotriesterase"/>
    <property type="match status" value="1"/>
</dbReference>
<dbReference type="InterPro" id="IPR011042">
    <property type="entry name" value="6-blade_b-propeller_TolB-like"/>
</dbReference>
<dbReference type="Pfam" id="PF08450">
    <property type="entry name" value="SGL"/>
    <property type="match status" value="1"/>
</dbReference>
<keyword evidence="1" id="KW-0378">Hydrolase</keyword>
<evidence type="ECO:0000259" key="2">
    <source>
        <dbReference type="Pfam" id="PF08450"/>
    </source>
</evidence>
<dbReference type="AlphaFoldDB" id="A0A845MD65"/>
<reference evidence="3 4" key="1">
    <citation type="journal article" date="2014" name="Int. J. Syst. Evol. Microbiol.">
        <title>Sneathiella chungangensis sp. nov., isolated from a marine sand, and emended description of the genus Sneathiella.</title>
        <authorList>
            <person name="Siamphan C."/>
            <person name="Kim H."/>
            <person name="Lee J.S."/>
            <person name="Kim W."/>
        </authorList>
    </citation>
    <scope>NUCLEOTIDE SEQUENCE [LARGE SCALE GENOMIC DNA]</scope>
    <source>
        <strain evidence="3 4">KCTC 32476</strain>
    </source>
</reference>
<dbReference type="EMBL" id="WTVA01000001">
    <property type="protein sequence ID" value="MZR21137.1"/>
    <property type="molecule type" value="Genomic_DNA"/>
</dbReference>